<dbReference type="PATRIC" id="fig|135735.6.peg.3537"/>
<evidence type="ECO:0000259" key="1">
    <source>
        <dbReference type="SMART" id="SM00860"/>
    </source>
</evidence>
<dbReference type="EMBL" id="CP011974">
    <property type="protein sequence ID" value="AKO93554.1"/>
    <property type="molecule type" value="Genomic_DNA"/>
</dbReference>
<dbReference type="Gene3D" id="3.80.10.10">
    <property type="entry name" value="Ribonuclease Inhibitor"/>
    <property type="match status" value="1"/>
</dbReference>
<sequence>MNALMKDLEQEMTPLFSSFLNPPASEEKIKEVEKEIGVTFPNELRQLYLYSDGEEENGPGFFFGLPFLSLDGLLEEWRVWKSIGADLNEEIDSYSVPTGWIEELYTNSKWIPISKDFGGNNMGVDLSPDVQGMKGQVINFGRDEETKYVIAQSLNDFLRFMLKTIRSGNYTIYNEDDTVSWSYGDSDGDHFFDELSDMSLPVLRPQFASTSPNELEKWYSSLNSSWREIVDETSLSPQQFIKSKQLYFLRGPKVDDLSPLSLCTEMKELILSGNNVKDLSPLARMNGLKKLFLAHTPVEDVRSISHLPHLKELNVSATALKDLSQLASFPVLKTLHLKEMGHLNYSGLSQLSIQSLFISIENSEQLHALSKIKTLKHLSISSLQNVKQEEIEVLEQLTNLQTLEISEGSFLHLDFMKKMKKLKQLTFSDCIVKDAEALATLPQLKDLELRGSEIVNLEKIARSSSLTKFSGSFQQFNLLKDLFSRKVDFSTLIGETSAEEEDIWHHYLNEQRK</sequence>
<dbReference type="InterPro" id="IPR018958">
    <property type="entry name" value="Knr4/Smi1-like_dom"/>
</dbReference>
<dbReference type="SUPFAM" id="SSF52058">
    <property type="entry name" value="L domain-like"/>
    <property type="match status" value="1"/>
</dbReference>
<feature type="domain" description="Knr4/Smi1-like" evidence="1">
    <location>
        <begin position="23"/>
        <end position="163"/>
    </location>
</feature>
<name>A0A0H4KMM2_9BACI</name>
<organism evidence="2 3">
    <name type="scientific">Priestia filamentosa</name>
    <dbReference type="NCBI Taxonomy" id="1402861"/>
    <lineage>
        <taxon>Bacteria</taxon>
        <taxon>Bacillati</taxon>
        <taxon>Bacillota</taxon>
        <taxon>Bacilli</taxon>
        <taxon>Bacillales</taxon>
        <taxon>Bacillaceae</taxon>
        <taxon>Priestia</taxon>
    </lineage>
</organism>
<dbReference type="InterPro" id="IPR032675">
    <property type="entry name" value="LRR_dom_sf"/>
</dbReference>
<dbReference type="KEGG" id="beo:BEH_16630"/>
<evidence type="ECO:0000313" key="3">
    <source>
        <dbReference type="Proteomes" id="UP000036202"/>
    </source>
</evidence>
<dbReference type="GO" id="GO:0043332">
    <property type="term" value="C:mating projection tip"/>
    <property type="evidence" value="ECO:0007669"/>
    <property type="project" value="TreeGrafter"/>
</dbReference>
<dbReference type="SUPFAM" id="SSF160631">
    <property type="entry name" value="SMI1/KNR4-like"/>
    <property type="match status" value="1"/>
</dbReference>
<gene>
    <name evidence="2" type="ORF">BEH_16630</name>
</gene>
<protein>
    <recommendedName>
        <fullName evidence="1">Knr4/Smi1-like domain-containing protein</fullName>
    </recommendedName>
</protein>
<evidence type="ECO:0000313" key="2">
    <source>
        <dbReference type="EMBL" id="AKO93554.1"/>
    </source>
</evidence>
<dbReference type="PANTHER" id="PTHR47432">
    <property type="entry name" value="CELL WALL ASSEMBLY REGULATOR SMI1"/>
    <property type="match status" value="1"/>
</dbReference>
<dbReference type="InterPro" id="IPR037883">
    <property type="entry name" value="Knr4/Smi1-like_sf"/>
</dbReference>
<dbReference type="PANTHER" id="PTHR47432:SF1">
    <property type="entry name" value="CELL WALL ASSEMBLY REGULATOR SMI1"/>
    <property type="match status" value="1"/>
</dbReference>
<reference evidence="2 3" key="1">
    <citation type="journal article" date="2015" name="PLoS ONE">
        <title>Genome Sequence of Bacillus endophyticus and Analysis of Its Companion Mechanism in the Ketogulonigenium vulgare-Bacillus Strain Consortium.</title>
        <authorList>
            <person name="Jia N."/>
            <person name="Du J."/>
            <person name="Ding M.Z."/>
            <person name="Gao F."/>
            <person name="Yuan Y.J."/>
        </authorList>
    </citation>
    <scope>NUCLEOTIDE SEQUENCE [LARGE SCALE GENOMIC DNA]</scope>
    <source>
        <strain evidence="2 3">Hbe603</strain>
    </source>
</reference>
<dbReference type="AlphaFoldDB" id="A0A0H4KMM2"/>
<keyword evidence="3" id="KW-1185">Reference proteome</keyword>
<dbReference type="Gene3D" id="3.40.1580.10">
    <property type="entry name" value="SMI1/KNR4-like"/>
    <property type="match status" value="1"/>
</dbReference>
<dbReference type="RefSeq" id="WP_040056481.1">
    <property type="nucleotide sequence ID" value="NZ_CP011974.1"/>
</dbReference>
<reference evidence="3" key="2">
    <citation type="submission" date="2015-06" db="EMBL/GenBank/DDBJ databases">
        <title>Genome Sequence of Bacillus endophyticus and Analysis of its Companion Mechanism in the Ketogulonigenium vulgare-Bacillus strain Consortium.</title>
        <authorList>
            <person name="Jia N."/>
            <person name="Du J."/>
            <person name="Ding M.-Z."/>
            <person name="Gao F."/>
            <person name="Yuan Y.-J."/>
        </authorList>
    </citation>
    <scope>NUCLEOTIDE SEQUENCE [LARGE SCALE GENOMIC DNA]</scope>
    <source>
        <strain evidence="3">Hbe603</strain>
    </source>
</reference>
<dbReference type="SMART" id="SM00860">
    <property type="entry name" value="SMI1_KNR4"/>
    <property type="match status" value="1"/>
</dbReference>
<accession>A0A0H4KMM2</accession>
<dbReference type="InterPro" id="IPR051873">
    <property type="entry name" value="KNR4/SMI1_regulator"/>
</dbReference>
<proteinExistence type="predicted"/>
<dbReference type="OrthoDB" id="6989522at2"/>
<dbReference type="Pfam" id="PF09346">
    <property type="entry name" value="SMI1_KNR4"/>
    <property type="match status" value="1"/>
</dbReference>
<dbReference type="Proteomes" id="UP000036202">
    <property type="component" value="Chromosome"/>
</dbReference>